<protein>
    <submittedName>
        <fullName evidence="2">Uncharacterized protein</fullName>
    </submittedName>
</protein>
<name>A0ABZ1CI32_9PROT</name>
<keyword evidence="3" id="KW-1185">Reference proteome</keyword>
<evidence type="ECO:0000313" key="3">
    <source>
        <dbReference type="Proteomes" id="UP001334732"/>
    </source>
</evidence>
<evidence type="ECO:0000256" key="1">
    <source>
        <dbReference type="SAM" id="SignalP"/>
    </source>
</evidence>
<keyword evidence="1" id="KW-0732">Signal</keyword>
<dbReference type="Proteomes" id="UP001334732">
    <property type="component" value="Chromosome"/>
</dbReference>
<accession>A0ABZ1CI32</accession>
<dbReference type="RefSeq" id="WP_324779195.1">
    <property type="nucleotide sequence ID" value="NZ_CP141769.1"/>
</dbReference>
<dbReference type="EMBL" id="CP141769">
    <property type="protein sequence ID" value="WRS38663.1"/>
    <property type="molecule type" value="Genomic_DNA"/>
</dbReference>
<sequence length="395" mass="41319">MRAAALLLAVVAGAAHAGWQWDAPLTVNSVRGTTIYPHMESGNRRNVAVSGGTVGVVWEDNRSGTSECYLATKPATAANFQPEVRLSEGECYEPAVIGLDDGRFVAAWEEGGKVRARLLPGGAALTLSAGEAGQATLAAGAGGLYAAWAEQAGRFRRIVVARIEVTKDGLKAAPAQPIEAAQPIDGQGWPALAVAGDGSLTVAWEDRRERHTVPMTSHSEDGRSFSAPVRLSDLPKGGGQGRALGLGAGTGAMRPTLAAWGDKGVVAVWLDKRDFLSGYDVYAAFDPGTRRFGANIKVQDSFGENMAQWHAQIVAGGGRLVALWDDARDGTPDVWMADWDGAAFGDNVAVPAAAGPGVQSDPAAALDASGALHVVWLEQDAQAGTRVRYARAEWK</sequence>
<feature type="signal peptide" evidence="1">
    <location>
        <begin position="1"/>
        <end position="17"/>
    </location>
</feature>
<evidence type="ECO:0000313" key="2">
    <source>
        <dbReference type="EMBL" id="WRS38663.1"/>
    </source>
</evidence>
<reference evidence="2 3" key="1">
    <citation type="submission" date="2023-12" db="EMBL/GenBank/DDBJ databases">
        <title>Thiobacillus sedimentum sp. nov., a chemolithoautotrophic sulfur-oxidizing bacterium isolated from freshwater sediment.</title>
        <authorList>
            <person name="Luo J."/>
            <person name="Dai C."/>
        </authorList>
    </citation>
    <scope>NUCLEOTIDE SEQUENCE [LARGE SCALE GENOMIC DNA]</scope>
    <source>
        <strain evidence="2 3">SCUT-2</strain>
    </source>
</reference>
<feature type="chain" id="PRO_5045427608" evidence="1">
    <location>
        <begin position="18"/>
        <end position="395"/>
    </location>
</feature>
<proteinExistence type="predicted"/>
<gene>
    <name evidence="2" type="ORF">VA613_11710</name>
</gene>
<organism evidence="2 3">
    <name type="scientific">Thiobacillus sedimenti</name>
    <dbReference type="NCBI Taxonomy" id="3110231"/>
    <lineage>
        <taxon>Bacteria</taxon>
        <taxon>Pseudomonadati</taxon>
        <taxon>Pseudomonadota</taxon>
        <taxon>Betaproteobacteria</taxon>
        <taxon>Nitrosomonadales</taxon>
        <taxon>Thiobacillaceae</taxon>
        <taxon>Thiobacillus</taxon>
    </lineage>
</organism>